<dbReference type="GO" id="GO:0006313">
    <property type="term" value="P:DNA transposition"/>
    <property type="evidence" value="ECO:0007669"/>
    <property type="project" value="InterPro"/>
</dbReference>
<feature type="domain" description="Sleeping Beauty transposase HTH" evidence="2">
    <location>
        <begin position="1"/>
        <end position="46"/>
    </location>
</feature>
<keyword evidence="4" id="KW-1185">Reference proteome</keyword>
<dbReference type="GO" id="GO:0015074">
    <property type="term" value="P:DNA integration"/>
    <property type="evidence" value="ECO:0007669"/>
    <property type="project" value="InterPro"/>
</dbReference>
<dbReference type="Pfam" id="PF25787">
    <property type="entry name" value="HTH_SB"/>
    <property type="match status" value="1"/>
</dbReference>
<name>A0A3P8T6Q0_AMPPE</name>
<evidence type="ECO:0000259" key="2">
    <source>
        <dbReference type="Pfam" id="PF25787"/>
    </source>
</evidence>
<evidence type="ECO:0000313" key="4">
    <source>
        <dbReference type="Proteomes" id="UP000265080"/>
    </source>
</evidence>
<dbReference type="GO" id="GO:0003677">
    <property type="term" value="F:DNA binding"/>
    <property type="evidence" value="ECO:0007669"/>
    <property type="project" value="InterPro"/>
</dbReference>
<dbReference type="GeneTree" id="ENSGT01100000263655"/>
<reference evidence="3" key="3">
    <citation type="submission" date="2025-09" db="UniProtKB">
        <authorList>
            <consortium name="Ensembl"/>
        </authorList>
    </citation>
    <scope>IDENTIFICATION</scope>
</reference>
<dbReference type="InterPro" id="IPR036388">
    <property type="entry name" value="WH-like_DNA-bd_sf"/>
</dbReference>
<reference evidence="3" key="2">
    <citation type="submission" date="2025-08" db="UniProtKB">
        <authorList>
            <consortium name="Ensembl"/>
        </authorList>
    </citation>
    <scope>IDENTIFICATION</scope>
</reference>
<sequence length="145" mass="16609">MGKSKELSQDIRKTTVNLHKSSSPKCLKVMRSSVQTITRKHKHHGRRQVLCPKHEPKDLVKMLAEADHRVSLSTVKRVLHRHGLKGYSARKKSLSRSNIKKSDYSLQMHTGTKTFIFGDMSCVLIKLKLKHLAIMTIKQKKVKSD</sequence>
<dbReference type="OMA" id="CPKHEPK"/>
<dbReference type="Gene3D" id="1.10.10.10">
    <property type="entry name" value="Winged helix-like DNA-binding domain superfamily/Winged helix DNA-binding domain"/>
    <property type="match status" value="1"/>
</dbReference>
<accession>A0A3P8T6Q0</accession>
<dbReference type="Pfam" id="PF01498">
    <property type="entry name" value="HTH_Tnp_Tc3_2"/>
    <property type="match status" value="1"/>
</dbReference>
<protein>
    <submittedName>
        <fullName evidence="3">Uncharacterized protein</fullName>
    </submittedName>
</protein>
<dbReference type="Ensembl" id="ENSAPET00000021579.1">
    <property type="protein sequence ID" value="ENSAPEP00000021020.1"/>
    <property type="gene ID" value="ENSAPEG00000015019.1"/>
</dbReference>
<dbReference type="AlphaFoldDB" id="A0A3P8T6Q0"/>
<dbReference type="Proteomes" id="UP000265080">
    <property type="component" value="Chromosome 15"/>
</dbReference>
<proteinExistence type="predicted"/>
<evidence type="ECO:0000313" key="3">
    <source>
        <dbReference type="Ensembl" id="ENSAPEP00000021020.1"/>
    </source>
</evidence>
<dbReference type="InterPro" id="IPR002492">
    <property type="entry name" value="Transposase_Tc1-like"/>
</dbReference>
<dbReference type="InterPro" id="IPR057667">
    <property type="entry name" value="HTH_SB"/>
</dbReference>
<evidence type="ECO:0000259" key="1">
    <source>
        <dbReference type="Pfam" id="PF01498"/>
    </source>
</evidence>
<organism evidence="3 4">
    <name type="scientific">Amphiprion percula</name>
    <name type="common">Orange clownfish</name>
    <name type="synonym">Lutjanus percula</name>
    <dbReference type="NCBI Taxonomy" id="161767"/>
    <lineage>
        <taxon>Eukaryota</taxon>
        <taxon>Metazoa</taxon>
        <taxon>Chordata</taxon>
        <taxon>Craniata</taxon>
        <taxon>Vertebrata</taxon>
        <taxon>Euteleostomi</taxon>
        <taxon>Actinopterygii</taxon>
        <taxon>Neopterygii</taxon>
        <taxon>Teleostei</taxon>
        <taxon>Neoteleostei</taxon>
        <taxon>Acanthomorphata</taxon>
        <taxon>Ovalentaria</taxon>
        <taxon>Pomacentridae</taxon>
        <taxon>Amphiprion</taxon>
    </lineage>
</organism>
<feature type="domain" description="Transposase Tc1-like" evidence="1">
    <location>
        <begin position="52"/>
        <end position="100"/>
    </location>
</feature>
<reference evidence="3 4" key="1">
    <citation type="submission" date="2018-03" db="EMBL/GenBank/DDBJ databases">
        <title>Finding Nemo's genes: A chromosome-scale reference assembly of the genome of the orange clownfish Amphiprion percula.</title>
        <authorList>
            <person name="Lehmann R."/>
        </authorList>
    </citation>
    <scope>NUCLEOTIDE SEQUENCE</scope>
</reference>